<dbReference type="STRING" id="51031.W2TKD6"/>
<dbReference type="GO" id="GO:0005794">
    <property type="term" value="C:Golgi apparatus"/>
    <property type="evidence" value="ECO:0007669"/>
    <property type="project" value="InterPro"/>
</dbReference>
<dbReference type="SMART" id="SM00547">
    <property type="entry name" value="ZnF_RBZ"/>
    <property type="match status" value="2"/>
</dbReference>
<dbReference type="OrthoDB" id="10256463at2759"/>
<dbReference type="GO" id="GO:0008270">
    <property type="term" value="F:zinc ion binding"/>
    <property type="evidence" value="ECO:0007669"/>
    <property type="project" value="UniProtKB-KW"/>
</dbReference>
<feature type="domain" description="RanBP2-type" evidence="11">
    <location>
        <begin position="45"/>
        <end position="76"/>
    </location>
</feature>
<keyword evidence="10" id="KW-0472">Membrane</keyword>
<dbReference type="EMBL" id="KI658727">
    <property type="protein sequence ID" value="ETN81467.1"/>
    <property type="molecule type" value="Genomic_DNA"/>
</dbReference>
<evidence type="ECO:0000256" key="10">
    <source>
        <dbReference type="SAM" id="Phobius"/>
    </source>
</evidence>
<dbReference type="KEGG" id="nai:NECAME_02147"/>
<keyword evidence="10" id="KW-0812">Transmembrane</keyword>
<keyword evidence="7" id="KW-0539">Nucleus</keyword>
<dbReference type="AlphaFoldDB" id="W2TKD6"/>
<dbReference type="SUPFAM" id="SSF90209">
    <property type="entry name" value="Ran binding protein zinc finger-like"/>
    <property type="match status" value="2"/>
</dbReference>
<evidence type="ECO:0000259" key="11">
    <source>
        <dbReference type="PROSITE" id="PS50199"/>
    </source>
</evidence>
<name>W2TKD6_NECAM</name>
<dbReference type="InterPro" id="IPR036443">
    <property type="entry name" value="Znf_RanBP2_sf"/>
</dbReference>
<evidence type="ECO:0000256" key="3">
    <source>
        <dbReference type="ARBA" id="ARBA00022737"/>
    </source>
</evidence>
<feature type="compositionally biased region" description="Basic and acidic residues" evidence="9">
    <location>
        <begin position="307"/>
        <end position="341"/>
    </location>
</feature>
<feature type="transmembrane region" description="Helical" evidence="10">
    <location>
        <begin position="544"/>
        <end position="560"/>
    </location>
</feature>
<dbReference type="InterPro" id="IPR039765">
    <property type="entry name" value="Yip5/YIPF1/YIPF2"/>
</dbReference>
<evidence type="ECO:0000256" key="4">
    <source>
        <dbReference type="ARBA" id="ARBA00022771"/>
    </source>
</evidence>
<feature type="transmembrane region" description="Helical" evidence="10">
    <location>
        <begin position="695"/>
        <end position="718"/>
    </location>
</feature>
<keyword evidence="10" id="KW-1133">Transmembrane helix</keyword>
<dbReference type="GO" id="GO:0016192">
    <property type="term" value="P:vesicle-mediated transport"/>
    <property type="evidence" value="ECO:0007669"/>
    <property type="project" value="InterPro"/>
</dbReference>
<feature type="compositionally biased region" description="Acidic residues" evidence="9">
    <location>
        <begin position="207"/>
        <end position="221"/>
    </location>
</feature>
<gene>
    <name evidence="12" type="ORF">NECAME_02147</name>
</gene>
<dbReference type="PANTHER" id="PTHR12822">
    <property type="entry name" value="PROTEIN YIPF"/>
    <property type="match status" value="1"/>
</dbReference>
<dbReference type="PANTHER" id="PTHR12822:SF2">
    <property type="entry name" value="PROTEIN YIPF"/>
    <property type="match status" value="1"/>
</dbReference>
<sequence length="826" mass="93841">MRLVIKCIVSFVHRIFRCYRLIMGTRHDDGCTAQEKETRSRRILKEGEWACTDPKCAQVNAEYRNACEACGKSKPRSKNRVGKEIGKEMADKSKGLFAAEDWVCSKCGNVNWARRKTCNVCNAPKLADLEKRTGYGGGFNDRQDIEYIKRDHDDEFDEFGRKRKRKEDPIAAAPTSHEIYDTKEVLGTDEEEEEEEGEITKYNLGSDGEDEESEEDDEDADLDKYDLTADPELAEIKIEVKRPLPHPVHLESDCSCSCSGGECSCEDTENEKRDVERSSEHSREKVHKSSRQRDLERGRERTRKRSSSRDRDEEKSRDHGRDRYREIDRRGSRSKERDRARDRKRSKERKKSRSRSRDRNRERKSFILTQHKVWDISGLIEPRLFSACVDVDACGFGLFGLRVDACGYRRRMANLQFHTFQDGFSINSTNAEGFSGRIGDQNQLVSDVGENVSTSGRRSNFSIAFYQQFFDVETDQVLKRVFNSVIPTNKNFILDFVHPMPDLWGFAYSMSPLLRISTPVENMIDPSNIFKLDQKRSACSHQEIGFVCYYLFVVAVYLLTFAGPFWISVTLVFSIGVFANIAQYIENEGASGNYGSDFRLVTSSATLIFLYVVLPPFIISAILWQRKTELQYAISDLLCAYGYSLSIFIPVSILWTLDVNWFRWALIFTAVSLSGAVLAKALWPAFKSDPNKLIAYSSIFAVILLHFLLALTFKVYFFDAAHPLPPKSSHASPIVKDSDAIGNNNINSQVLVTDNIVAMITTKAPAEVRKTATENVIAKVPDTEGKSRKVLDKSVLDNKGTQPTPLKNVSQLVSSVESNLHVNATR</sequence>
<dbReference type="Pfam" id="PF00641">
    <property type="entry name" value="Zn_ribbon_RanBP"/>
    <property type="match status" value="1"/>
</dbReference>
<feature type="transmembrane region" description="Helical" evidence="10">
    <location>
        <begin position="636"/>
        <end position="655"/>
    </location>
</feature>
<organism evidence="12 13">
    <name type="scientific">Necator americanus</name>
    <name type="common">Human hookworm</name>
    <dbReference type="NCBI Taxonomy" id="51031"/>
    <lineage>
        <taxon>Eukaryota</taxon>
        <taxon>Metazoa</taxon>
        <taxon>Ecdysozoa</taxon>
        <taxon>Nematoda</taxon>
        <taxon>Chromadorea</taxon>
        <taxon>Rhabditida</taxon>
        <taxon>Rhabditina</taxon>
        <taxon>Rhabditomorpha</taxon>
        <taxon>Strongyloidea</taxon>
        <taxon>Ancylostomatidae</taxon>
        <taxon>Bunostominae</taxon>
        <taxon>Necator</taxon>
    </lineage>
</organism>
<evidence type="ECO:0000256" key="2">
    <source>
        <dbReference type="ARBA" id="ARBA00022723"/>
    </source>
</evidence>
<feature type="domain" description="RanBP2-type" evidence="11">
    <location>
        <begin position="98"/>
        <end position="127"/>
    </location>
</feature>
<keyword evidence="3" id="KW-0677">Repeat</keyword>
<feature type="compositionally biased region" description="Acidic residues" evidence="9">
    <location>
        <begin position="187"/>
        <end position="197"/>
    </location>
</feature>
<feature type="transmembrane region" description="Helical" evidence="10">
    <location>
        <begin position="605"/>
        <end position="624"/>
    </location>
</feature>
<dbReference type="Gene3D" id="4.10.1060.10">
    <property type="entry name" value="Zinc finger, RanBP2-type"/>
    <property type="match status" value="2"/>
</dbReference>
<proteinExistence type="predicted"/>
<evidence type="ECO:0000313" key="13">
    <source>
        <dbReference type="Proteomes" id="UP000053676"/>
    </source>
</evidence>
<keyword evidence="6" id="KW-0694">RNA-binding</keyword>
<dbReference type="PROSITE" id="PS50199">
    <property type="entry name" value="ZF_RANBP2_2"/>
    <property type="match status" value="2"/>
</dbReference>
<keyword evidence="4 8" id="KW-0863">Zinc-finger</keyword>
<dbReference type="GO" id="GO:0003723">
    <property type="term" value="F:RNA binding"/>
    <property type="evidence" value="ECO:0007669"/>
    <property type="project" value="UniProtKB-KW"/>
</dbReference>
<feature type="transmembrane region" description="Helical" evidence="10">
    <location>
        <begin position="661"/>
        <end position="683"/>
    </location>
</feature>
<feature type="region of interest" description="Disordered" evidence="9">
    <location>
        <begin position="243"/>
        <end position="362"/>
    </location>
</feature>
<evidence type="ECO:0000256" key="7">
    <source>
        <dbReference type="ARBA" id="ARBA00023242"/>
    </source>
</evidence>
<evidence type="ECO:0000256" key="5">
    <source>
        <dbReference type="ARBA" id="ARBA00022833"/>
    </source>
</evidence>
<keyword evidence="5" id="KW-0862">Zinc</keyword>
<dbReference type="InterPro" id="IPR001876">
    <property type="entry name" value="Znf_RanBP2"/>
</dbReference>
<reference evidence="13" key="1">
    <citation type="journal article" date="2014" name="Nat. Genet.">
        <title>Genome of the human hookworm Necator americanus.</title>
        <authorList>
            <person name="Tang Y.T."/>
            <person name="Gao X."/>
            <person name="Rosa B.A."/>
            <person name="Abubucker S."/>
            <person name="Hallsworth-Pepin K."/>
            <person name="Martin J."/>
            <person name="Tyagi R."/>
            <person name="Heizer E."/>
            <person name="Zhang X."/>
            <person name="Bhonagiri-Palsikar V."/>
            <person name="Minx P."/>
            <person name="Warren W.C."/>
            <person name="Wang Q."/>
            <person name="Zhan B."/>
            <person name="Hotez P.J."/>
            <person name="Sternberg P.W."/>
            <person name="Dougall A."/>
            <person name="Gaze S.T."/>
            <person name="Mulvenna J."/>
            <person name="Sotillo J."/>
            <person name="Ranganathan S."/>
            <person name="Rabelo E.M."/>
            <person name="Wilson R.K."/>
            <person name="Felgner P.L."/>
            <person name="Bethony J."/>
            <person name="Hawdon J.M."/>
            <person name="Gasser R.B."/>
            <person name="Loukas A."/>
            <person name="Mitreva M."/>
        </authorList>
    </citation>
    <scope>NUCLEOTIDE SEQUENCE [LARGE SCALE GENOMIC DNA]</scope>
</reference>
<keyword evidence="13" id="KW-1185">Reference proteome</keyword>
<evidence type="ECO:0000256" key="9">
    <source>
        <dbReference type="SAM" id="MobiDB-lite"/>
    </source>
</evidence>
<dbReference type="FunFam" id="4.10.1060.10:FF:000004">
    <property type="entry name" value="Zinc finger Ran-binding domain-containing protein 2"/>
    <property type="match status" value="1"/>
</dbReference>
<evidence type="ECO:0000313" key="12">
    <source>
        <dbReference type="EMBL" id="ETN81467.1"/>
    </source>
</evidence>
<dbReference type="Proteomes" id="UP000053676">
    <property type="component" value="Unassembled WGS sequence"/>
</dbReference>
<dbReference type="GO" id="GO:0005634">
    <property type="term" value="C:nucleus"/>
    <property type="evidence" value="ECO:0007669"/>
    <property type="project" value="UniProtKB-SubCell"/>
</dbReference>
<feature type="region of interest" description="Disordered" evidence="9">
    <location>
        <begin position="159"/>
        <end position="230"/>
    </location>
</feature>
<comment type="subcellular location">
    <subcellularLocation>
        <location evidence="1">Nucleus</location>
    </subcellularLocation>
</comment>
<evidence type="ECO:0000256" key="6">
    <source>
        <dbReference type="ARBA" id="ARBA00022884"/>
    </source>
</evidence>
<feature type="compositionally biased region" description="Basic residues" evidence="9">
    <location>
        <begin position="342"/>
        <end position="354"/>
    </location>
</feature>
<dbReference type="PROSITE" id="PS01358">
    <property type="entry name" value="ZF_RANBP2_1"/>
    <property type="match status" value="2"/>
</dbReference>
<evidence type="ECO:0000256" key="1">
    <source>
        <dbReference type="ARBA" id="ARBA00004123"/>
    </source>
</evidence>
<keyword evidence="2" id="KW-0479">Metal-binding</keyword>
<feature type="compositionally biased region" description="Basic and acidic residues" evidence="9">
    <location>
        <begin position="270"/>
        <end position="283"/>
    </location>
</feature>
<evidence type="ECO:0000256" key="8">
    <source>
        <dbReference type="PROSITE-ProRule" id="PRU00322"/>
    </source>
</evidence>
<protein>
    <submittedName>
        <fullName evidence="12">Yip1 domain protein</fullName>
    </submittedName>
</protein>
<dbReference type="GO" id="GO:0031267">
    <property type="term" value="F:small GTPase binding"/>
    <property type="evidence" value="ECO:0007669"/>
    <property type="project" value="InterPro"/>
</dbReference>
<accession>W2TKD6</accession>
<feature type="compositionally biased region" description="Basic and acidic residues" evidence="9">
    <location>
        <begin position="243"/>
        <end position="252"/>
    </location>
</feature>